<dbReference type="SMART" id="SM00271">
    <property type="entry name" value="DnaJ"/>
    <property type="match status" value="1"/>
</dbReference>
<dbReference type="CDD" id="cd06257">
    <property type="entry name" value="DnaJ"/>
    <property type="match status" value="1"/>
</dbReference>
<dbReference type="InterPro" id="IPR001623">
    <property type="entry name" value="DnaJ_domain"/>
</dbReference>
<dbReference type="Gene3D" id="1.10.287.110">
    <property type="entry name" value="DnaJ domain"/>
    <property type="match status" value="1"/>
</dbReference>
<dbReference type="PROSITE" id="PS50076">
    <property type="entry name" value="DNAJ_2"/>
    <property type="match status" value="1"/>
</dbReference>
<sequence length="528" mass="61415">MQSTSWNPREKRKRGRPRNTWLRDLYADAKHMGQTTGNFKLLTCGQKLGQLERLAQNQDTRVKLTGPQAKLGVTKNKTGEATREDCAGSLSSFCVICHKTFVYQIDNLLMAEQTQFIKMTLVVFRFVAATQHSGRLLVRPTLRHKNCLQLERNTSAYRHFSLSYSRNIAYQIKDNLRDCYNLLNVDEECTLDELKEAYFKLAKVYHPDSGCSTADAKKFNQIKEACKAIKAKIEAGSETSAFVPEDNHGDDDEDDFLFKGRQAQHRPFLENEGYGLGTRAERQKQYEQMKVSRAQQSVFKYRVRKKMTEAEVEAENSLVERDKKYTRKQKISNSMERLVEDMIQEAMSKGDFQNLAGVGKPLDFSKDNPHMDKITQKMNQMLIDNDFQPDWIMLQKEIREDLQKCRERLAVEKRLLGEPPYSTTQETSWENHKESFQINLTDINAKIFKFNLMVPMLHRQIMPYVFDRELKRVCDNCDEYLPKNFEEIKEYREKIKSAPPVTQNSGLEHPTLSDAWNALKYVFGRPKS</sequence>
<dbReference type="AlphaFoldDB" id="A0A9D4HI02"/>
<dbReference type="InterPro" id="IPR036869">
    <property type="entry name" value="J_dom_sf"/>
</dbReference>
<comment type="caution">
    <text evidence="2">The sequence shown here is derived from an EMBL/GenBank/DDBJ whole genome shotgun (WGS) entry which is preliminary data.</text>
</comment>
<evidence type="ECO:0000259" key="1">
    <source>
        <dbReference type="PROSITE" id="PS50076"/>
    </source>
</evidence>
<dbReference type="PANTHER" id="PTHR39158:SF1">
    <property type="entry name" value="DNAJ HOMOLOG SUBFAMILY C MEMBER 28"/>
    <property type="match status" value="1"/>
</dbReference>
<organism evidence="2 3">
    <name type="scientific">Dreissena polymorpha</name>
    <name type="common">Zebra mussel</name>
    <name type="synonym">Mytilus polymorpha</name>
    <dbReference type="NCBI Taxonomy" id="45954"/>
    <lineage>
        <taxon>Eukaryota</taxon>
        <taxon>Metazoa</taxon>
        <taxon>Spiralia</taxon>
        <taxon>Lophotrochozoa</taxon>
        <taxon>Mollusca</taxon>
        <taxon>Bivalvia</taxon>
        <taxon>Autobranchia</taxon>
        <taxon>Heteroconchia</taxon>
        <taxon>Euheterodonta</taxon>
        <taxon>Imparidentia</taxon>
        <taxon>Neoheterodontei</taxon>
        <taxon>Myida</taxon>
        <taxon>Dreissenoidea</taxon>
        <taxon>Dreissenidae</taxon>
        <taxon>Dreissena</taxon>
    </lineage>
</organism>
<dbReference type="InterPro" id="IPR018961">
    <property type="entry name" value="DnaJ_homolog_subfam-C_membr-28"/>
</dbReference>
<dbReference type="SUPFAM" id="SSF46565">
    <property type="entry name" value="Chaperone J-domain"/>
    <property type="match status" value="1"/>
</dbReference>
<accession>A0A9D4HI02</accession>
<gene>
    <name evidence="2" type="ORF">DPMN_062739</name>
</gene>
<proteinExistence type="predicted"/>
<keyword evidence="3" id="KW-1185">Reference proteome</keyword>
<reference evidence="2" key="2">
    <citation type="submission" date="2020-11" db="EMBL/GenBank/DDBJ databases">
        <authorList>
            <person name="McCartney M.A."/>
            <person name="Auch B."/>
            <person name="Kono T."/>
            <person name="Mallez S."/>
            <person name="Becker A."/>
            <person name="Gohl D.M."/>
            <person name="Silverstein K.A.T."/>
            <person name="Koren S."/>
            <person name="Bechman K.B."/>
            <person name="Herman A."/>
            <person name="Abrahante J.E."/>
            <person name="Garbe J."/>
        </authorList>
    </citation>
    <scope>NUCLEOTIDE SEQUENCE</scope>
    <source>
        <strain evidence="2">Duluth1</strain>
        <tissue evidence="2">Whole animal</tissue>
    </source>
</reference>
<evidence type="ECO:0000313" key="3">
    <source>
        <dbReference type="Proteomes" id="UP000828390"/>
    </source>
</evidence>
<dbReference type="Pfam" id="PF09350">
    <property type="entry name" value="DJC28_CD"/>
    <property type="match status" value="1"/>
</dbReference>
<dbReference type="PRINTS" id="PR00625">
    <property type="entry name" value="JDOMAIN"/>
</dbReference>
<evidence type="ECO:0000313" key="2">
    <source>
        <dbReference type="EMBL" id="KAH3719855.1"/>
    </source>
</evidence>
<dbReference type="Pfam" id="PF00226">
    <property type="entry name" value="DnaJ"/>
    <property type="match status" value="1"/>
</dbReference>
<protein>
    <recommendedName>
        <fullName evidence="1">J domain-containing protein</fullName>
    </recommendedName>
</protein>
<reference evidence="2" key="1">
    <citation type="journal article" date="2019" name="bioRxiv">
        <title>The Genome of the Zebra Mussel, Dreissena polymorpha: A Resource for Invasive Species Research.</title>
        <authorList>
            <person name="McCartney M.A."/>
            <person name="Auch B."/>
            <person name="Kono T."/>
            <person name="Mallez S."/>
            <person name="Zhang Y."/>
            <person name="Obille A."/>
            <person name="Becker A."/>
            <person name="Abrahante J.E."/>
            <person name="Garbe J."/>
            <person name="Badalamenti J.P."/>
            <person name="Herman A."/>
            <person name="Mangelson H."/>
            <person name="Liachko I."/>
            <person name="Sullivan S."/>
            <person name="Sone E.D."/>
            <person name="Koren S."/>
            <person name="Silverstein K.A.T."/>
            <person name="Beckman K.B."/>
            <person name="Gohl D.M."/>
        </authorList>
    </citation>
    <scope>NUCLEOTIDE SEQUENCE</scope>
    <source>
        <strain evidence="2">Duluth1</strain>
        <tissue evidence="2">Whole animal</tissue>
    </source>
</reference>
<dbReference type="PANTHER" id="PTHR39158">
    <property type="entry name" value="OS08G0560600 PROTEIN"/>
    <property type="match status" value="1"/>
</dbReference>
<name>A0A9D4HI02_DREPO</name>
<dbReference type="InterPro" id="IPR052573">
    <property type="entry name" value="DnaJ_C_subfamily_28"/>
</dbReference>
<dbReference type="Proteomes" id="UP000828390">
    <property type="component" value="Unassembled WGS sequence"/>
</dbReference>
<dbReference type="EMBL" id="JAIWYP010000013">
    <property type="protein sequence ID" value="KAH3719855.1"/>
    <property type="molecule type" value="Genomic_DNA"/>
</dbReference>
<feature type="domain" description="J" evidence="1">
    <location>
        <begin position="178"/>
        <end position="249"/>
    </location>
</feature>